<gene>
    <name evidence="9" type="primary">lysA_1</name>
    <name evidence="9" type="ORF">Srubr_00030</name>
</gene>
<reference evidence="10" key="1">
    <citation type="submission" date="2023-07" db="EMBL/GenBank/DDBJ databases">
        <title>Whole genome shotgun sequence of Streptomyces achromogenes subsp. rubradiris NBRC 14000.</title>
        <authorList>
            <person name="Komaki H."/>
            <person name="Tamura T."/>
        </authorList>
    </citation>
    <scope>NUCLEOTIDE SEQUENCE [LARGE SCALE GENOMIC DNA]</scope>
    <source>
        <strain evidence="10">NBRC 14000</strain>
    </source>
</reference>
<keyword evidence="3" id="KW-0663">Pyridoxal phosphate</keyword>
<dbReference type="PRINTS" id="PR01179">
    <property type="entry name" value="ODADCRBXLASE"/>
</dbReference>
<feature type="region of interest" description="Disordered" evidence="6">
    <location>
        <begin position="1"/>
        <end position="96"/>
    </location>
</feature>
<dbReference type="Gene3D" id="2.40.37.10">
    <property type="entry name" value="Lyase, Ornithine Decarboxylase, Chain A, domain 1"/>
    <property type="match status" value="1"/>
</dbReference>
<proteinExistence type="inferred from homology"/>
<evidence type="ECO:0000256" key="6">
    <source>
        <dbReference type="SAM" id="MobiDB-lite"/>
    </source>
</evidence>
<dbReference type="SUPFAM" id="SSF51419">
    <property type="entry name" value="PLP-binding barrel"/>
    <property type="match status" value="1"/>
</dbReference>
<sequence>MTTAEPSGHEGRAPAAEPSGRDRRTTATEEPSGRDRRSTTAEPPGRDHRTIAAEPSGHEGRAPAAEPSGRDRRSTATEPSGRDHRSTAAEPAGQDRRLRAAEFAARFGTPAYVYDLDRVAAARDDLFAALPAEVEVFYAAKANPHPELLRELRTGGCRAEISSVGELDAALRAGFPGDRILYTGPGKTTAELAEALTRGVGLFSTESPGDLRRVGETARKLGLTADCLLRVNNATGAAATGIRMTGVPSQFGFDSETLPGLAAELREVPGTRVAGLHFFPLSNAKDEASLIAEFRHTVATAAALQQALGVTFRFLDIGGGFAAPYAVQGARPVYRDLRDALARTLDEHFPGWRAGAPQVACESGRYLVADSGTLLTSVVNVKDSRDHRYLVLDAGINTFGGMSGLGRILPVSVEPHESVGADGTPASLAGPLCTPGDLLGRGVVLPALDPGDLLTVPNAGAYGPTASLLMFLGRPAPAEIVVRGDDLVSVSRIEHTRTYDHGQAL</sequence>
<dbReference type="InterPro" id="IPR029066">
    <property type="entry name" value="PLP-binding_barrel"/>
</dbReference>
<dbReference type="InterPro" id="IPR022644">
    <property type="entry name" value="De-COase2_N"/>
</dbReference>
<evidence type="ECO:0000256" key="5">
    <source>
        <dbReference type="RuleBase" id="RU003737"/>
    </source>
</evidence>
<evidence type="ECO:0000256" key="3">
    <source>
        <dbReference type="ARBA" id="ARBA00022898"/>
    </source>
</evidence>
<dbReference type="SUPFAM" id="SSF50621">
    <property type="entry name" value="Alanine racemase C-terminal domain-like"/>
    <property type="match status" value="1"/>
</dbReference>
<dbReference type="InterPro" id="IPR022643">
    <property type="entry name" value="De-COase2_C"/>
</dbReference>
<keyword evidence="2" id="KW-0210">Decarboxylase</keyword>
<dbReference type="Pfam" id="PF00278">
    <property type="entry name" value="Orn_DAP_Arg_deC"/>
    <property type="match status" value="1"/>
</dbReference>
<keyword evidence="4" id="KW-0456">Lyase</keyword>
<accession>A0ABQ3R2S7</accession>
<protein>
    <submittedName>
        <fullName evidence="9">Diaminopimelate decarboxylase</fullName>
    </submittedName>
</protein>
<dbReference type="Gene3D" id="3.20.20.10">
    <property type="entry name" value="Alanine racemase"/>
    <property type="match status" value="1"/>
</dbReference>
<feature type="compositionally biased region" description="Basic and acidic residues" evidence="6">
    <location>
        <begin position="68"/>
        <end position="96"/>
    </location>
</feature>
<evidence type="ECO:0000256" key="1">
    <source>
        <dbReference type="ARBA" id="ARBA00001933"/>
    </source>
</evidence>
<dbReference type="Pfam" id="PF02784">
    <property type="entry name" value="Orn_Arg_deC_N"/>
    <property type="match status" value="1"/>
</dbReference>
<dbReference type="PANTHER" id="PTHR43727">
    <property type="entry name" value="DIAMINOPIMELATE DECARBOXYLASE"/>
    <property type="match status" value="1"/>
</dbReference>
<comment type="cofactor">
    <cofactor evidence="1">
        <name>pyridoxal 5'-phosphate</name>
        <dbReference type="ChEBI" id="CHEBI:597326"/>
    </cofactor>
</comment>
<feature type="compositionally biased region" description="Basic and acidic residues" evidence="6">
    <location>
        <begin position="19"/>
        <end position="61"/>
    </location>
</feature>
<evidence type="ECO:0000313" key="10">
    <source>
        <dbReference type="Proteomes" id="UP000646738"/>
    </source>
</evidence>
<dbReference type="InterPro" id="IPR022653">
    <property type="entry name" value="De-COase2_pyr-phos_BS"/>
</dbReference>
<evidence type="ECO:0000313" key="9">
    <source>
        <dbReference type="EMBL" id="GHI50157.1"/>
    </source>
</evidence>
<name>A0ABQ3R2S7_STRRR</name>
<dbReference type="EMBL" id="BNEA01000001">
    <property type="protein sequence ID" value="GHI50157.1"/>
    <property type="molecule type" value="Genomic_DNA"/>
</dbReference>
<comment type="caution">
    <text evidence="9">The sequence shown here is derived from an EMBL/GenBank/DDBJ whole genome shotgun (WGS) entry which is preliminary data.</text>
</comment>
<evidence type="ECO:0000259" key="8">
    <source>
        <dbReference type="Pfam" id="PF02784"/>
    </source>
</evidence>
<dbReference type="InterPro" id="IPR000183">
    <property type="entry name" value="Orn/DAP/Arg_de-COase"/>
</dbReference>
<evidence type="ECO:0000256" key="4">
    <source>
        <dbReference type="ARBA" id="ARBA00023239"/>
    </source>
</evidence>
<evidence type="ECO:0000259" key="7">
    <source>
        <dbReference type="Pfam" id="PF00278"/>
    </source>
</evidence>
<dbReference type="InterPro" id="IPR009006">
    <property type="entry name" value="Ala_racemase/Decarboxylase_C"/>
</dbReference>
<feature type="domain" description="Orn/DAP/Arg decarboxylase 2 N-terminal" evidence="8">
    <location>
        <begin position="126"/>
        <end position="369"/>
    </location>
</feature>
<feature type="domain" description="Orn/DAP/Arg decarboxylase 2 C-terminal" evidence="7">
    <location>
        <begin position="112"/>
        <end position="460"/>
    </location>
</feature>
<comment type="similarity">
    <text evidence="5">Belongs to the Orn/Lys/Arg decarboxylase class-II family.</text>
</comment>
<organism evidence="9 10">
    <name type="scientific">Streptomyces rubradiris</name>
    <name type="common">Streptomyces achromogenes subsp. rubradiris</name>
    <dbReference type="NCBI Taxonomy" id="285531"/>
    <lineage>
        <taxon>Bacteria</taxon>
        <taxon>Bacillati</taxon>
        <taxon>Actinomycetota</taxon>
        <taxon>Actinomycetes</taxon>
        <taxon>Kitasatosporales</taxon>
        <taxon>Streptomycetaceae</taxon>
        <taxon>Streptomyces</taxon>
    </lineage>
</organism>
<dbReference type="PANTHER" id="PTHR43727:SF2">
    <property type="entry name" value="GROUP IV DECARBOXYLASE"/>
    <property type="match status" value="1"/>
</dbReference>
<dbReference type="Proteomes" id="UP000646738">
    <property type="component" value="Unassembled WGS sequence"/>
</dbReference>
<keyword evidence="10" id="KW-1185">Reference proteome</keyword>
<evidence type="ECO:0000256" key="2">
    <source>
        <dbReference type="ARBA" id="ARBA00022793"/>
    </source>
</evidence>
<dbReference type="PROSITE" id="PS00878">
    <property type="entry name" value="ODR_DC_2_1"/>
    <property type="match status" value="1"/>
</dbReference>